<name>A0A7K1FVW5_9ACTN</name>
<gene>
    <name evidence="3" type="ORF">GIS00_26580</name>
</gene>
<protein>
    <recommendedName>
        <fullName evidence="2">Helicase-associated domain-containing protein</fullName>
    </recommendedName>
</protein>
<feature type="region of interest" description="Disordered" evidence="1">
    <location>
        <begin position="70"/>
        <end position="113"/>
    </location>
</feature>
<evidence type="ECO:0000259" key="2">
    <source>
        <dbReference type="Pfam" id="PF03457"/>
    </source>
</evidence>
<organism evidence="3 4">
    <name type="scientific">Nakamurella alba</name>
    <dbReference type="NCBI Taxonomy" id="2665158"/>
    <lineage>
        <taxon>Bacteria</taxon>
        <taxon>Bacillati</taxon>
        <taxon>Actinomycetota</taxon>
        <taxon>Actinomycetes</taxon>
        <taxon>Nakamurellales</taxon>
        <taxon>Nakamurellaceae</taxon>
        <taxon>Nakamurella</taxon>
    </lineage>
</organism>
<evidence type="ECO:0000313" key="4">
    <source>
        <dbReference type="Proteomes" id="UP000460221"/>
    </source>
</evidence>
<proteinExistence type="predicted"/>
<evidence type="ECO:0000256" key="1">
    <source>
        <dbReference type="SAM" id="MobiDB-lite"/>
    </source>
</evidence>
<evidence type="ECO:0000313" key="3">
    <source>
        <dbReference type="EMBL" id="MTD17499.1"/>
    </source>
</evidence>
<dbReference type="EMBL" id="WLYK01000022">
    <property type="protein sequence ID" value="MTD17499.1"/>
    <property type="molecule type" value="Genomic_DNA"/>
</dbReference>
<feature type="compositionally biased region" description="Polar residues" evidence="1">
    <location>
        <begin position="90"/>
        <end position="106"/>
    </location>
</feature>
<keyword evidence="4" id="KW-1185">Reference proteome</keyword>
<dbReference type="AlphaFoldDB" id="A0A7K1FVW5"/>
<dbReference type="Pfam" id="PF03457">
    <property type="entry name" value="HA"/>
    <property type="match status" value="1"/>
</dbReference>
<comment type="caution">
    <text evidence="3">The sequence shown here is derived from an EMBL/GenBank/DDBJ whole genome shotgun (WGS) entry which is preliminary data.</text>
</comment>
<sequence length="214" mass="23773">MTGASADWRTGSTRNGAITAKACSSRVAGINSIKHCRTGSTTRPLRSPPRSPRRRLLQILSLPPGMRRLGRRRARAAGSSRTRTVGYGSSRPSPNTWQPPLSSSGVGDQHAGPHGVDATLGYSDNERIWATRLADAAAFHREHGRLPSVRRSADDTELRLARWLQTQRANDRLRTLRLDRRRQLELKLPDWDRNPRGPLHPASTHNPQDEPPAL</sequence>
<dbReference type="InterPro" id="IPR005114">
    <property type="entry name" value="Helicase_assoc"/>
</dbReference>
<dbReference type="Gene3D" id="6.10.140.530">
    <property type="match status" value="1"/>
</dbReference>
<feature type="compositionally biased region" description="Basic and acidic residues" evidence="1">
    <location>
        <begin position="184"/>
        <end position="195"/>
    </location>
</feature>
<accession>A0A7K1FVW5</accession>
<feature type="domain" description="Helicase-associated" evidence="2">
    <location>
        <begin position="126"/>
        <end position="185"/>
    </location>
</feature>
<reference evidence="3 4" key="1">
    <citation type="submission" date="2019-11" db="EMBL/GenBank/DDBJ databases">
        <authorList>
            <person name="Jiang L.-Q."/>
        </authorList>
    </citation>
    <scope>NUCLEOTIDE SEQUENCE [LARGE SCALE GENOMIC DNA]</scope>
    <source>
        <strain evidence="3 4">YIM 132087</strain>
    </source>
</reference>
<dbReference type="Proteomes" id="UP000460221">
    <property type="component" value="Unassembled WGS sequence"/>
</dbReference>
<feature type="region of interest" description="Disordered" evidence="1">
    <location>
        <begin position="184"/>
        <end position="214"/>
    </location>
</feature>